<evidence type="ECO:0000313" key="3">
    <source>
        <dbReference type="Proteomes" id="UP001054837"/>
    </source>
</evidence>
<feature type="compositionally biased region" description="Basic residues" evidence="1">
    <location>
        <begin position="53"/>
        <end position="63"/>
    </location>
</feature>
<dbReference type="EMBL" id="BPLQ01014566">
    <property type="protein sequence ID" value="GIY80913.1"/>
    <property type="molecule type" value="Genomic_DNA"/>
</dbReference>
<dbReference type="AlphaFoldDB" id="A0AAV4WH64"/>
<keyword evidence="3" id="KW-1185">Reference proteome</keyword>
<comment type="caution">
    <text evidence="2">The sequence shown here is derived from an EMBL/GenBank/DDBJ whole genome shotgun (WGS) entry which is preliminary data.</text>
</comment>
<evidence type="ECO:0000313" key="2">
    <source>
        <dbReference type="EMBL" id="GIY80913.1"/>
    </source>
</evidence>
<proteinExistence type="predicted"/>
<organism evidence="2 3">
    <name type="scientific">Caerostris darwini</name>
    <dbReference type="NCBI Taxonomy" id="1538125"/>
    <lineage>
        <taxon>Eukaryota</taxon>
        <taxon>Metazoa</taxon>
        <taxon>Ecdysozoa</taxon>
        <taxon>Arthropoda</taxon>
        <taxon>Chelicerata</taxon>
        <taxon>Arachnida</taxon>
        <taxon>Araneae</taxon>
        <taxon>Araneomorphae</taxon>
        <taxon>Entelegynae</taxon>
        <taxon>Araneoidea</taxon>
        <taxon>Araneidae</taxon>
        <taxon>Caerostris</taxon>
    </lineage>
</organism>
<feature type="region of interest" description="Disordered" evidence="1">
    <location>
        <begin position="51"/>
        <end position="87"/>
    </location>
</feature>
<dbReference type="Proteomes" id="UP001054837">
    <property type="component" value="Unassembled WGS sequence"/>
</dbReference>
<protein>
    <submittedName>
        <fullName evidence="2">Uncharacterized protein</fullName>
    </submittedName>
</protein>
<name>A0AAV4WH64_9ARAC</name>
<sequence>MARITDCETVCDSISHFLLPLPTFSPRFVFLFFSASVDRALLARLFQRDTRKPQRKIKARPFRPKSLDLPRFRSSSHPVHQKKKKKKNISSIFFELQVKYTFFPSPTIAYKKMKMKKKCQIVSEWEAR</sequence>
<evidence type="ECO:0000256" key="1">
    <source>
        <dbReference type="SAM" id="MobiDB-lite"/>
    </source>
</evidence>
<reference evidence="2 3" key="1">
    <citation type="submission" date="2021-06" db="EMBL/GenBank/DDBJ databases">
        <title>Caerostris darwini draft genome.</title>
        <authorList>
            <person name="Kono N."/>
            <person name="Arakawa K."/>
        </authorList>
    </citation>
    <scope>NUCLEOTIDE SEQUENCE [LARGE SCALE GENOMIC DNA]</scope>
</reference>
<accession>A0AAV4WH64</accession>
<gene>
    <name evidence="2" type="ORF">CDAR_70651</name>
</gene>